<dbReference type="GO" id="GO:0008173">
    <property type="term" value="F:RNA methyltransferase activity"/>
    <property type="evidence" value="ECO:0007669"/>
    <property type="project" value="InterPro"/>
</dbReference>
<proteinExistence type="inferred from homology"/>
<dbReference type="InterPro" id="IPR004384">
    <property type="entry name" value="RNA_MeTrfase_TrmJ/LasT"/>
</dbReference>
<evidence type="ECO:0000313" key="7">
    <source>
        <dbReference type="Proteomes" id="UP000050360"/>
    </source>
</evidence>
<dbReference type="EMBL" id="LKCM01000187">
    <property type="protein sequence ID" value="KPQ43007.1"/>
    <property type="molecule type" value="Genomic_DNA"/>
</dbReference>
<dbReference type="GO" id="GO:0005829">
    <property type="term" value="C:cytosol"/>
    <property type="evidence" value="ECO:0007669"/>
    <property type="project" value="TreeGrafter"/>
</dbReference>
<dbReference type="InterPro" id="IPR029026">
    <property type="entry name" value="tRNA_m1G_MTases_N"/>
</dbReference>
<accession>A0A0P8DYV2</accession>
<reference evidence="6 7" key="1">
    <citation type="submission" date="2015-09" db="EMBL/GenBank/DDBJ databases">
        <title>A metagenomics-based metabolic model of nitrate-dependent anaerobic oxidation of methane by Methanoperedens-like archaea.</title>
        <authorList>
            <person name="Arshad A."/>
            <person name="Speth D.R."/>
            <person name="De Graaf R.M."/>
            <person name="Op Den Camp H.J."/>
            <person name="Jetten M.S."/>
            <person name="Welte C.U."/>
        </authorList>
    </citation>
    <scope>NUCLEOTIDE SEQUENCE [LARGE SCALE GENOMIC DNA]</scope>
</reference>
<dbReference type="Proteomes" id="UP000050360">
    <property type="component" value="Unassembled WGS sequence"/>
</dbReference>
<comment type="caution">
    <text evidence="6">The sequence shown here is derived from an EMBL/GenBank/DDBJ whole genome shotgun (WGS) entry which is preliminary data.</text>
</comment>
<dbReference type="InterPro" id="IPR029028">
    <property type="entry name" value="Alpha/beta_knot_MTases"/>
</dbReference>
<dbReference type="NCBIfam" id="TIGR00050">
    <property type="entry name" value="rRNA_methyl_1"/>
    <property type="match status" value="1"/>
</dbReference>
<dbReference type="AlphaFoldDB" id="A0A0P8DYV2"/>
<protein>
    <submittedName>
        <fullName evidence="6">SpoU rRNA methylase</fullName>
    </submittedName>
</protein>
<keyword evidence="2 6" id="KW-0489">Methyltransferase</keyword>
<dbReference type="Gene3D" id="3.40.1280.10">
    <property type="match status" value="1"/>
</dbReference>
<dbReference type="Gene3D" id="1.10.8.590">
    <property type="match status" value="1"/>
</dbReference>
<dbReference type="GO" id="GO:0002128">
    <property type="term" value="P:tRNA nucleoside ribose methylation"/>
    <property type="evidence" value="ECO:0007669"/>
    <property type="project" value="TreeGrafter"/>
</dbReference>
<dbReference type="CDD" id="cd18093">
    <property type="entry name" value="SpoU-like_TrmJ"/>
    <property type="match status" value="1"/>
</dbReference>
<evidence type="ECO:0000256" key="4">
    <source>
        <dbReference type="ARBA" id="ARBA00022691"/>
    </source>
</evidence>
<dbReference type="GO" id="GO:0003723">
    <property type="term" value="F:RNA binding"/>
    <property type="evidence" value="ECO:0007669"/>
    <property type="project" value="InterPro"/>
</dbReference>
<dbReference type="InterPro" id="IPR001537">
    <property type="entry name" value="SpoU_MeTrfase"/>
</dbReference>
<dbReference type="PANTHER" id="PTHR42786">
    <property type="entry name" value="TRNA/RRNA METHYLTRANSFERASE"/>
    <property type="match status" value="1"/>
</dbReference>
<keyword evidence="4" id="KW-0949">S-adenosyl-L-methionine</keyword>
<sequence length="238" mass="26749">MLNFRIVLVEPIYSGNVGSVARVMKNFGFSELVLLNPCEIDMPARVMSVHAYDIIENARIEFSLNDALKGSNTIIGMTGLPGKTDNKHFRVPAYSPRQLKEKLSGNNGIISLVFGREDAGLRNEELEICDIIVNIPTSHAYSSMNLSHAVAVVLYELSDIEGGDRFLADHFDIELLYEHIDGVLDDIEYKEHKEDKTKLMLSRILGRAQLTAREVQTLRGILRRIQWKLKTGEYGKSG</sequence>
<feature type="domain" description="tRNA/rRNA methyltransferase SpoU type" evidence="5">
    <location>
        <begin position="4"/>
        <end position="155"/>
    </location>
</feature>
<gene>
    <name evidence="6" type="ORF">MPEBLZ_02438</name>
</gene>
<dbReference type="PANTHER" id="PTHR42786:SF2">
    <property type="entry name" value="TRNA (CYTIDINE_URIDINE-2'-O-)-METHYLTRANSFERASE TRMJ"/>
    <property type="match status" value="1"/>
</dbReference>
<name>A0A0P8DYV2_9EURY</name>
<keyword evidence="3" id="KW-0808">Transferase</keyword>
<dbReference type="PATRIC" id="fig|1719120.3.peg.2660"/>
<dbReference type="Pfam" id="PF00588">
    <property type="entry name" value="SpoU_methylase"/>
    <property type="match status" value="1"/>
</dbReference>
<evidence type="ECO:0000256" key="1">
    <source>
        <dbReference type="ARBA" id="ARBA00007228"/>
    </source>
</evidence>
<evidence type="ECO:0000256" key="2">
    <source>
        <dbReference type="ARBA" id="ARBA00022603"/>
    </source>
</evidence>
<evidence type="ECO:0000256" key="3">
    <source>
        <dbReference type="ARBA" id="ARBA00022679"/>
    </source>
</evidence>
<comment type="similarity">
    <text evidence="1">Belongs to the class IV-like SAM-binding methyltransferase superfamily. RNA methyltransferase TrmH family.</text>
</comment>
<dbReference type="PIRSF" id="PIRSF004808">
    <property type="entry name" value="LasT"/>
    <property type="match status" value="1"/>
</dbReference>
<organism evidence="6 7">
    <name type="scientific">Candidatus Methanoperedens nitratireducens</name>
    <dbReference type="NCBI Taxonomy" id="1392998"/>
    <lineage>
        <taxon>Archaea</taxon>
        <taxon>Methanobacteriati</taxon>
        <taxon>Methanobacteriota</taxon>
        <taxon>Stenosarchaea group</taxon>
        <taxon>Methanomicrobia</taxon>
        <taxon>Methanosarcinales</taxon>
        <taxon>ANME-2 cluster</taxon>
        <taxon>Candidatus Methanoperedentaceae</taxon>
        <taxon>Candidatus Methanoperedens</taxon>
    </lineage>
</organism>
<dbReference type="SUPFAM" id="SSF75217">
    <property type="entry name" value="alpha/beta knot"/>
    <property type="match status" value="1"/>
</dbReference>
<evidence type="ECO:0000259" key="5">
    <source>
        <dbReference type="Pfam" id="PF00588"/>
    </source>
</evidence>
<evidence type="ECO:0000313" key="6">
    <source>
        <dbReference type="EMBL" id="KPQ43007.1"/>
    </source>
</evidence>